<gene>
    <name evidence="1" type="ORF">E3N88_36045</name>
</gene>
<sequence>MTSLRPVDDEDLIVHITNQFNDDFKNLAAALKTRDSPISYSELFAQLVDHERWLKETSQTPLISTVNNTQSHVTKECRKLARFLQEHQIINHPVAPTTPTVNTSSTTSANTHSWMWDTGASNNTANNQHAFPVLSEYGGPDEILQGSMHKGTSHAGSERQCCLLWNILLITSSQLHQNRIPTQVAPYTWTPIASSIQVSHPTSPLKVSPTIPPHLTHRNKTVLLSGVIDISLKLDSLYFTMLTSRNNFGLMRFKPPHTS</sequence>
<organism evidence="1 2">
    <name type="scientific">Mikania micrantha</name>
    <name type="common">bitter vine</name>
    <dbReference type="NCBI Taxonomy" id="192012"/>
    <lineage>
        <taxon>Eukaryota</taxon>
        <taxon>Viridiplantae</taxon>
        <taxon>Streptophyta</taxon>
        <taxon>Embryophyta</taxon>
        <taxon>Tracheophyta</taxon>
        <taxon>Spermatophyta</taxon>
        <taxon>Magnoliopsida</taxon>
        <taxon>eudicotyledons</taxon>
        <taxon>Gunneridae</taxon>
        <taxon>Pentapetalae</taxon>
        <taxon>asterids</taxon>
        <taxon>campanulids</taxon>
        <taxon>Asterales</taxon>
        <taxon>Asteraceae</taxon>
        <taxon>Asteroideae</taxon>
        <taxon>Heliantheae alliance</taxon>
        <taxon>Eupatorieae</taxon>
        <taxon>Mikania</taxon>
    </lineage>
</organism>
<dbReference type="AlphaFoldDB" id="A0A5N6M2N5"/>
<dbReference type="PANTHER" id="PTHR47481:SF43">
    <property type="entry name" value="RETROTRANSPOSON COPIA-LIKE N-TERMINAL DOMAIN-CONTAINING PROTEIN"/>
    <property type="match status" value="1"/>
</dbReference>
<evidence type="ECO:0000313" key="1">
    <source>
        <dbReference type="EMBL" id="KAD3068165.1"/>
    </source>
</evidence>
<comment type="caution">
    <text evidence="1">The sequence shown here is derived from an EMBL/GenBank/DDBJ whole genome shotgun (WGS) entry which is preliminary data.</text>
</comment>
<keyword evidence="2" id="KW-1185">Reference proteome</keyword>
<evidence type="ECO:0000313" key="2">
    <source>
        <dbReference type="Proteomes" id="UP000326396"/>
    </source>
</evidence>
<reference evidence="1 2" key="1">
    <citation type="submission" date="2019-05" db="EMBL/GenBank/DDBJ databases">
        <title>Mikania micrantha, genome provides insights into the molecular mechanism of rapid growth.</title>
        <authorList>
            <person name="Liu B."/>
        </authorList>
    </citation>
    <scope>NUCLEOTIDE SEQUENCE [LARGE SCALE GENOMIC DNA]</scope>
    <source>
        <strain evidence="1">NLD-2019</strain>
        <tissue evidence="1">Leaf</tissue>
    </source>
</reference>
<dbReference type="EMBL" id="SZYD01000017">
    <property type="protein sequence ID" value="KAD3068165.1"/>
    <property type="molecule type" value="Genomic_DNA"/>
</dbReference>
<proteinExistence type="predicted"/>
<protein>
    <submittedName>
        <fullName evidence="1">Uncharacterized protein</fullName>
    </submittedName>
</protein>
<dbReference type="PANTHER" id="PTHR47481">
    <property type="match status" value="1"/>
</dbReference>
<dbReference type="Proteomes" id="UP000326396">
    <property type="component" value="Linkage Group LG7"/>
</dbReference>
<accession>A0A5N6M2N5</accession>
<name>A0A5N6M2N5_9ASTR</name>